<evidence type="ECO:0000256" key="3">
    <source>
        <dbReference type="ARBA" id="ARBA00022741"/>
    </source>
</evidence>
<dbReference type="SUPFAM" id="SSF52540">
    <property type="entry name" value="P-loop containing nucleoside triphosphate hydrolases"/>
    <property type="match status" value="1"/>
</dbReference>
<reference evidence="7" key="1">
    <citation type="submission" date="2020-07" db="EMBL/GenBank/DDBJ databases">
        <title>Huge and variable diversity of episymbiotic CPR bacteria and DPANN archaea in groundwater ecosystems.</title>
        <authorList>
            <person name="He C.Y."/>
            <person name="Keren R."/>
            <person name="Whittaker M."/>
            <person name="Farag I.F."/>
            <person name="Doudna J."/>
            <person name="Cate J.H.D."/>
            <person name="Banfield J.F."/>
        </authorList>
    </citation>
    <scope>NUCLEOTIDE SEQUENCE</scope>
    <source>
        <strain evidence="7">NC_groundwater_580_Pr5_B-0.1um_64_19</strain>
    </source>
</reference>
<organism evidence="7 8">
    <name type="scientific">Candidatus Korobacter versatilis</name>
    <dbReference type="NCBI Taxonomy" id="658062"/>
    <lineage>
        <taxon>Bacteria</taxon>
        <taxon>Pseudomonadati</taxon>
        <taxon>Acidobacteriota</taxon>
        <taxon>Terriglobia</taxon>
        <taxon>Terriglobales</taxon>
        <taxon>Candidatus Korobacteraceae</taxon>
        <taxon>Candidatus Korobacter</taxon>
    </lineage>
</organism>
<feature type="domain" description="RecA-like N-terminal" evidence="6">
    <location>
        <begin position="51"/>
        <end position="128"/>
    </location>
</feature>
<evidence type="ECO:0000256" key="1">
    <source>
        <dbReference type="ARBA" id="ARBA00009391"/>
    </source>
</evidence>
<comment type="caution">
    <text evidence="7">The sequence shown here is derived from an EMBL/GenBank/DDBJ whole genome shotgun (WGS) entry which is preliminary data.</text>
</comment>
<dbReference type="PANTHER" id="PTHR45900">
    <property type="entry name" value="RECA"/>
    <property type="match status" value="1"/>
</dbReference>
<dbReference type="Proteomes" id="UP000779809">
    <property type="component" value="Unassembled WGS sequence"/>
</dbReference>
<protein>
    <recommendedName>
        <fullName evidence="2">Protein RecA</fullName>
    </recommendedName>
</protein>
<dbReference type="GO" id="GO:0006281">
    <property type="term" value="P:DNA repair"/>
    <property type="evidence" value="ECO:0007669"/>
    <property type="project" value="InterPro"/>
</dbReference>
<evidence type="ECO:0000259" key="6">
    <source>
        <dbReference type="Pfam" id="PF00154"/>
    </source>
</evidence>
<proteinExistence type="inferred from homology"/>
<dbReference type="GO" id="GO:0006310">
    <property type="term" value="P:DNA recombination"/>
    <property type="evidence" value="ECO:0007669"/>
    <property type="project" value="UniProtKB-KW"/>
</dbReference>
<evidence type="ECO:0000256" key="5">
    <source>
        <dbReference type="ARBA" id="ARBA00023172"/>
    </source>
</evidence>
<dbReference type="InterPro" id="IPR027417">
    <property type="entry name" value="P-loop_NTPase"/>
</dbReference>
<keyword evidence="3" id="KW-0547">Nucleotide-binding</keyword>
<name>A0A932A940_9BACT</name>
<dbReference type="InterPro" id="IPR013765">
    <property type="entry name" value="DNA_recomb/repair_RecA"/>
</dbReference>
<dbReference type="Pfam" id="PF00154">
    <property type="entry name" value="RecA_N"/>
    <property type="match status" value="1"/>
</dbReference>
<dbReference type="AlphaFoldDB" id="A0A932A940"/>
<dbReference type="PANTHER" id="PTHR45900:SF1">
    <property type="entry name" value="MITOCHONDRIAL DNA REPAIR PROTEIN RECA HOMOLOG-RELATED"/>
    <property type="match status" value="1"/>
</dbReference>
<dbReference type="InterPro" id="IPR049428">
    <property type="entry name" value="RecA-like_N"/>
</dbReference>
<dbReference type="GO" id="GO:0005524">
    <property type="term" value="F:ATP binding"/>
    <property type="evidence" value="ECO:0007669"/>
    <property type="project" value="UniProtKB-KW"/>
</dbReference>
<keyword evidence="5" id="KW-0233">DNA recombination</keyword>
<dbReference type="EMBL" id="JACPNR010000011">
    <property type="protein sequence ID" value="MBI2678950.1"/>
    <property type="molecule type" value="Genomic_DNA"/>
</dbReference>
<evidence type="ECO:0000256" key="2">
    <source>
        <dbReference type="ARBA" id="ARBA00015553"/>
    </source>
</evidence>
<dbReference type="Gene3D" id="3.40.50.300">
    <property type="entry name" value="P-loop containing nucleotide triphosphate hydrolases"/>
    <property type="match status" value="1"/>
</dbReference>
<evidence type="ECO:0000313" key="7">
    <source>
        <dbReference type="EMBL" id="MBI2678950.1"/>
    </source>
</evidence>
<evidence type="ECO:0000256" key="4">
    <source>
        <dbReference type="ARBA" id="ARBA00022840"/>
    </source>
</evidence>
<comment type="similarity">
    <text evidence="1">Belongs to the RecA family.</text>
</comment>
<evidence type="ECO:0000313" key="8">
    <source>
        <dbReference type="Proteomes" id="UP000779809"/>
    </source>
</evidence>
<sequence length="290" mass="30280">MASPLAVPTVDLSALPAGCSKFHLIKAQVEAALEKKVPSALTLRERPAAVCLPTGVAEVDALSGGIPRGALSEFTGPASSGRTSLLLSLLAQVTARHEFCALLDATGSFDPASAEIAGVDLARLLWVKCSAGVPPAVSVASRRRGVAEDIPGTCKMPALRPLERCLRVADLLLMNGGFGLIALDLGDVSPDAARRVPLTTWFRFCRAVEGTPTALVVLEQEPHAKSCAKVVLELQPADFSLQSSTGTSPAHARIFTGLHTQAALIRGHAQKKFAASSKPTQFSASTAWTT</sequence>
<dbReference type="GO" id="GO:0003697">
    <property type="term" value="F:single-stranded DNA binding"/>
    <property type="evidence" value="ECO:0007669"/>
    <property type="project" value="InterPro"/>
</dbReference>
<keyword evidence="4" id="KW-0067">ATP-binding</keyword>
<accession>A0A932A940</accession>
<gene>
    <name evidence="7" type="ORF">HYX28_09225</name>
</gene>